<evidence type="ECO:0000256" key="2">
    <source>
        <dbReference type="ARBA" id="ARBA00022857"/>
    </source>
</evidence>
<dbReference type="EMBL" id="LDTZ01000020">
    <property type="protein sequence ID" value="KNA90056.1"/>
    <property type="molecule type" value="Genomic_DNA"/>
</dbReference>
<dbReference type="SUPFAM" id="SSF51735">
    <property type="entry name" value="NAD(P)-binding Rossmann-fold domains"/>
    <property type="match status" value="1"/>
</dbReference>
<gene>
    <name evidence="4" type="ORF">ABW18_16690</name>
</gene>
<proteinExistence type="inferred from homology"/>
<protein>
    <submittedName>
        <fullName evidence="4">NmrA family transcriptional regulator</fullName>
    </submittedName>
</protein>
<dbReference type="PANTHER" id="PTHR42748">
    <property type="entry name" value="NITROGEN METABOLITE REPRESSION PROTEIN NMRA FAMILY MEMBER"/>
    <property type="match status" value="1"/>
</dbReference>
<dbReference type="Gene3D" id="3.40.50.720">
    <property type="entry name" value="NAD(P)-binding Rossmann-like Domain"/>
    <property type="match status" value="1"/>
</dbReference>
<dbReference type="RefSeq" id="WP_049700133.1">
    <property type="nucleotide sequence ID" value="NZ_JAQDQF010000004.1"/>
</dbReference>
<keyword evidence="2" id="KW-0521">NADP</keyword>
<dbReference type="InterPro" id="IPR008030">
    <property type="entry name" value="NmrA-like"/>
</dbReference>
<comment type="similarity">
    <text evidence="1">Belongs to the NmrA-type oxidoreductase family.</text>
</comment>
<dbReference type="PANTHER" id="PTHR42748:SF7">
    <property type="entry name" value="NMRA LIKE REDOX SENSOR 1-RELATED"/>
    <property type="match status" value="1"/>
</dbReference>
<keyword evidence="5" id="KW-1185">Reference proteome</keyword>
<evidence type="ECO:0000259" key="3">
    <source>
        <dbReference type="Pfam" id="PF05368"/>
    </source>
</evidence>
<dbReference type="Pfam" id="PF05368">
    <property type="entry name" value="NmrA"/>
    <property type="match status" value="1"/>
</dbReference>
<evidence type="ECO:0000313" key="5">
    <source>
        <dbReference type="Proteomes" id="UP000037247"/>
    </source>
</evidence>
<accession>A0ABR5I9I4</accession>
<dbReference type="InterPro" id="IPR051164">
    <property type="entry name" value="NmrA-like_oxidored"/>
</dbReference>
<comment type="caution">
    <text evidence="4">The sequence shown here is derived from an EMBL/GenBank/DDBJ whole genome shotgun (WGS) entry which is preliminary data.</text>
</comment>
<organism evidence="4 5">
    <name type="scientific">Gordonia jacobaea</name>
    <dbReference type="NCBI Taxonomy" id="122202"/>
    <lineage>
        <taxon>Bacteria</taxon>
        <taxon>Bacillati</taxon>
        <taxon>Actinomycetota</taxon>
        <taxon>Actinomycetes</taxon>
        <taxon>Mycobacteriales</taxon>
        <taxon>Gordoniaceae</taxon>
        <taxon>Gordonia</taxon>
    </lineage>
</organism>
<sequence length="282" mass="29619">MPTSEYPYVVLGATGNQGGAVLHALRDAGKSVRGVVRFLDSDRSLELADRGIPLAVADIATGRGLDDAFAGAAGVFALTTPFEAGADAEVGQGENIIAAAEAAAVPYLVFSSVADADHNTGIPHFDSKYEVETKLAASSIPHTIVGPTYFYDNLLGSLDALKAGVMPLALPAEKPLQQLSRQDFGRFVAMLFDAPSGFAGRRIDLASDEITPNAMAAAVTAATGQQVHAESYDPERISSPDMRAMFTFLATKGYSVDVAALHAAYPQIGWESFADWAQHTLG</sequence>
<dbReference type="Proteomes" id="UP000037247">
    <property type="component" value="Unassembled WGS sequence"/>
</dbReference>
<feature type="domain" description="NmrA-like" evidence="3">
    <location>
        <begin position="9"/>
        <end position="236"/>
    </location>
</feature>
<evidence type="ECO:0000313" key="4">
    <source>
        <dbReference type="EMBL" id="KNA90056.1"/>
    </source>
</evidence>
<reference evidence="4 5" key="1">
    <citation type="submission" date="2015-05" db="EMBL/GenBank/DDBJ databases">
        <title>Draft genome sequence of the bacterium Gordonia jacobaea a new member of the Gordonia genus.</title>
        <authorList>
            <person name="Jimenez-Galisteo G."/>
            <person name="Dominguez A."/>
            <person name="Munoz E."/>
            <person name="Vinas M."/>
        </authorList>
    </citation>
    <scope>NUCLEOTIDE SEQUENCE [LARGE SCALE GENOMIC DNA]</scope>
    <source>
        <strain evidence="5">mv1</strain>
    </source>
</reference>
<name>A0ABR5I9I4_9ACTN</name>
<evidence type="ECO:0000256" key="1">
    <source>
        <dbReference type="ARBA" id="ARBA00006328"/>
    </source>
</evidence>
<dbReference type="Gene3D" id="3.90.25.10">
    <property type="entry name" value="UDP-galactose 4-epimerase, domain 1"/>
    <property type="match status" value="1"/>
</dbReference>
<dbReference type="InterPro" id="IPR036291">
    <property type="entry name" value="NAD(P)-bd_dom_sf"/>
</dbReference>